<dbReference type="AlphaFoldDB" id="A0A3M2IQI1"/>
<feature type="transmembrane region" description="Helical" evidence="6">
    <location>
        <begin position="225"/>
        <end position="245"/>
    </location>
</feature>
<sequence>MTGALPDDLPVYAATLAVPALVVHGVVRWRAPHADPLVLPVVVALNGTGLAMIHRLDLARIANGREGEFAGRQLGWSAVSVVLACLVLVLLRDHRVLRRYSYTAMAAGLVLLVLPMAPVIGATINGSRVWVRAFGMSFQPSELAKLALAVFFAGYLVTHRDNLTLTGRRVLGLHLPRLRYLAPLLVVWAVSLGVMFAQRDLGSSLLLFGIFVAMLYVATERISWIVLGLGLAGAQVAVAASHFGYVQARFDVWLHALDPDIFERHPGGSGQLVRGLFGMADGGLLGRGWGQGRPDLVPYAESDFIMASLGEELGLTGVAALLVLSLLLCQRGLRTAIGLRDGFGKLLAAGLSFGIALQCFIVLGGITRLIPLTGLTMPFLAYGGSSLVVNWVVAAVLLRLSDRARRPAPAEEPDRGRDAVAAG</sequence>
<feature type="transmembrane region" description="Helical" evidence="6">
    <location>
        <begin position="74"/>
        <end position="91"/>
    </location>
</feature>
<accession>A0A3M2IQI1</accession>
<evidence type="ECO:0000313" key="7">
    <source>
        <dbReference type="EMBL" id="RMI03429.1"/>
    </source>
</evidence>
<evidence type="ECO:0000256" key="2">
    <source>
        <dbReference type="ARBA" id="ARBA00022692"/>
    </source>
</evidence>
<feature type="transmembrane region" description="Helical" evidence="6">
    <location>
        <begin position="201"/>
        <end position="218"/>
    </location>
</feature>
<keyword evidence="4 6" id="KW-1133">Transmembrane helix</keyword>
<comment type="caution">
    <text evidence="7">The sequence shown here is derived from an EMBL/GenBank/DDBJ whole genome shotgun (WGS) entry which is preliminary data.</text>
</comment>
<keyword evidence="3" id="KW-0133">Cell shape</keyword>
<feature type="transmembrane region" description="Helical" evidence="6">
    <location>
        <begin position="103"/>
        <end position="124"/>
    </location>
</feature>
<proteinExistence type="predicted"/>
<feature type="transmembrane region" description="Helical" evidence="6">
    <location>
        <begin position="36"/>
        <end position="54"/>
    </location>
</feature>
<keyword evidence="5 6" id="KW-0472">Membrane</keyword>
<evidence type="ECO:0000256" key="1">
    <source>
        <dbReference type="ARBA" id="ARBA00004141"/>
    </source>
</evidence>
<evidence type="ECO:0000256" key="3">
    <source>
        <dbReference type="ARBA" id="ARBA00022960"/>
    </source>
</evidence>
<keyword evidence="2 6" id="KW-0812">Transmembrane</keyword>
<dbReference type="GO" id="GO:0008360">
    <property type="term" value="P:regulation of cell shape"/>
    <property type="evidence" value="ECO:0007669"/>
    <property type="project" value="UniProtKB-KW"/>
</dbReference>
<evidence type="ECO:0000313" key="8">
    <source>
        <dbReference type="Proteomes" id="UP000269289"/>
    </source>
</evidence>
<feature type="transmembrane region" description="Helical" evidence="6">
    <location>
        <begin position="178"/>
        <end position="195"/>
    </location>
</feature>
<feature type="transmembrane region" description="Helical" evidence="6">
    <location>
        <begin position="345"/>
        <end position="367"/>
    </location>
</feature>
<feature type="transmembrane region" description="Helical" evidence="6">
    <location>
        <begin position="136"/>
        <end position="157"/>
    </location>
</feature>
<name>A0A3M2IQI1_9CELL</name>
<feature type="transmembrane region" description="Helical" evidence="6">
    <location>
        <begin position="12"/>
        <end position="29"/>
    </location>
</feature>
<dbReference type="PANTHER" id="PTHR30474">
    <property type="entry name" value="CELL CYCLE PROTEIN"/>
    <property type="match status" value="1"/>
</dbReference>
<dbReference type="PANTHER" id="PTHR30474:SF3">
    <property type="entry name" value="PEPTIDOGLYCAN GLYCOSYLTRANSFERASE RODA"/>
    <property type="match status" value="1"/>
</dbReference>
<feature type="transmembrane region" description="Helical" evidence="6">
    <location>
        <begin position="379"/>
        <end position="398"/>
    </location>
</feature>
<evidence type="ECO:0000256" key="4">
    <source>
        <dbReference type="ARBA" id="ARBA00022989"/>
    </source>
</evidence>
<dbReference type="Pfam" id="PF01098">
    <property type="entry name" value="FTSW_RODA_SPOVE"/>
    <property type="match status" value="1"/>
</dbReference>
<feature type="transmembrane region" description="Helical" evidence="6">
    <location>
        <begin position="313"/>
        <end position="333"/>
    </location>
</feature>
<dbReference type="OrthoDB" id="9812661at2"/>
<keyword evidence="8" id="KW-1185">Reference proteome</keyword>
<evidence type="ECO:0000256" key="5">
    <source>
        <dbReference type="ARBA" id="ARBA00023136"/>
    </source>
</evidence>
<evidence type="ECO:0000256" key="6">
    <source>
        <dbReference type="SAM" id="Phobius"/>
    </source>
</evidence>
<dbReference type="GO" id="GO:0032153">
    <property type="term" value="C:cell division site"/>
    <property type="evidence" value="ECO:0007669"/>
    <property type="project" value="TreeGrafter"/>
</dbReference>
<reference evidence="7 8" key="1">
    <citation type="submission" date="2018-10" db="EMBL/GenBank/DDBJ databases">
        <title>Isolation, diversity and antifungal activity of actinobacteria from wheat.</title>
        <authorList>
            <person name="Han C."/>
        </authorList>
    </citation>
    <scope>NUCLEOTIDE SEQUENCE [LARGE SCALE GENOMIC DNA]</scope>
    <source>
        <strain evidence="7 8">NEAU-YY56</strain>
    </source>
</reference>
<comment type="subcellular location">
    <subcellularLocation>
        <location evidence="1">Membrane</location>
        <topology evidence="1">Multi-pass membrane protein</topology>
    </subcellularLocation>
</comment>
<dbReference type="InterPro" id="IPR001182">
    <property type="entry name" value="FtsW/RodA"/>
</dbReference>
<dbReference type="Proteomes" id="UP000269289">
    <property type="component" value="Unassembled WGS sequence"/>
</dbReference>
<dbReference type="GO" id="GO:0005886">
    <property type="term" value="C:plasma membrane"/>
    <property type="evidence" value="ECO:0007669"/>
    <property type="project" value="TreeGrafter"/>
</dbReference>
<dbReference type="EMBL" id="RFFI01000185">
    <property type="protein sequence ID" value="RMI03429.1"/>
    <property type="molecule type" value="Genomic_DNA"/>
</dbReference>
<gene>
    <name evidence="7" type="ORF">EBM89_19545</name>
</gene>
<organism evidence="7 8">
    <name type="scientific">Cellulomonas triticagri</name>
    <dbReference type="NCBI Taxonomy" id="2483352"/>
    <lineage>
        <taxon>Bacteria</taxon>
        <taxon>Bacillati</taxon>
        <taxon>Actinomycetota</taxon>
        <taxon>Actinomycetes</taxon>
        <taxon>Micrococcales</taxon>
        <taxon>Cellulomonadaceae</taxon>
        <taxon>Cellulomonas</taxon>
    </lineage>
</organism>
<dbReference type="GO" id="GO:0051301">
    <property type="term" value="P:cell division"/>
    <property type="evidence" value="ECO:0007669"/>
    <property type="project" value="InterPro"/>
</dbReference>
<dbReference type="GO" id="GO:0015648">
    <property type="term" value="F:lipid-linked peptidoglycan transporter activity"/>
    <property type="evidence" value="ECO:0007669"/>
    <property type="project" value="TreeGrafter"/>
</dbReference>
<protein>
    <submittedName>
        <fullName evidence="7">FtsW/RodA/SpoVE family cell cycle protein</fullName>
    </submittedName>
</protein>